<dbReference type="RefSeq" id="WP_134492229.1">
    <property type="nucleotide sequence ID" value="NZ_CP139089.1"/>
</dbReference>
<dbReference type="GO" id="GO:0010181">
    <property type="term" value="F:FMN binding"/>
    <property type="evidence" value="ECO:0007669"/>
    <property type="project" value="UniProtKB-UniRule"/>
</dbReference>
<organism evidence="9 10">
    <name type="scientific">Methylocella tundrae</name>
    <dbReference type="NCBI Taxonomy" id="227605"/>
    <lineage>
        <taxon>Bacteria</taxon>
        <taxon>Pseudomonadati</taxon>
        <taxon>Pseudomonadota</taxon>
        <taxon>Alphaproteobacteria</taxon>
        <taxon>Hyphomicrobiales</taxon>
        <taxon>Beijerinckiaceae</taxon>
        <taxon>Methylocella</taxon>
    </lineage>
</organism>
<evidence type="ECO:0000313" key="9">
    <source>
        <dbReference type="EMBL" id="VFU07120.1"/>
    </source>
</evidence>
<evidence type="ECO:0000259" key="8">
    <source>
        <dbReference type="Pfam" id="PF01794"/>
    </source>
</evidence>
<dbReference type="GO" id="GO:0016679">
    <property type="term" value="F:oxidoreductase activity, acting on diphenols and related substances as donors"/>
    <property type="evidence" value="ECO:0007669"/>
    <property type="project" value="TreeGrafter"/>
</dbReference>
<accession>A0A4U8YWI9</accession>
<dbReference type="GO" id="GO:0009055">
    <property type="term" value="F:electron transfer activity"/>
    <property type="evidence" value="ECO:0007669"/>
    <property type="project" value="UniProtKB-UniRule"/>
</dbReference>
<keyword evidence="3 7" id="KW-0812">Transmembrane</keyword>
<keyword evidence="7" id="KW-0479">Metal-binding</keyword>
<feature type="domain" description="Ferric oxidoreductase" evidence="8">
    <location>
        <begin position="55"/>
        <end position="166"/>
    </location>
</feature>
<gene>
    <name evidence="7 9" type="primary">msrQ</name>
    <name evidence="9" type="ORF">MTUNDRAET4_0227</name>
</gene>
<keyword evidence="7" id="KW-1003">Cell membrane</keyword>
<feature type="transmembrane region" description="Helical" evidence="7">
    <location>
        <begin position="159"/>
        <end position="177"/>
    </location>
</feature>
<dbReference type="EMBL" id="LR536450">
    <property type="protein sequence ID" value="VFU07120.1"/>
    <property type="molecule type" value="Genomic_DNA"/>
</dbReference>
<comment type="cofactor">
    <cofactor evidence="7">
        <name>heme b</name>
        <dbReference type="ChEBI" id="CHEBI:60344"/>
    </cofactor>
    <text evidence="7">Binds 1 heme b (iron(II)-protoporphyrin IX) group per subunit.</text>
</comment>
<dbReference type="Pfam" id="PF01794">
    <property type="entry name" value="Ferric_reduct"/>
    <property type="match status" value="1"/>
</dbReference>
<dbReference type="InterPro" id="IPR022837">
    <property type="entry name" value="MsrQ-like"/>
</dbReference>
<feature type="transmembrane region" description="Helical" evidence="7">
    <location>
        <begin position="21"/>
        <end position="44"/>
    </location>
</feature>
<comment type="subunit">
    <text evidence="7">Heterodimer of a catalytic subunit (MsrP) and a heme-binding subunit (MsrQ).</text>
</comment>
<comment type="function">
    <text evidence="7">Part of the MsrPQ system that repairs oxidized periplasmic proteins containing methionine sulfoxide residues (Met-O), using respiratory chain electrons. Thus protects these proteins from oxidative-stress damage caused by reactive species of oxygen and chlorine generated by the host defense mechanisms. MsrPQ is essential for the maintenance of envelope integrity under bleach stress, rescuing a wide series of structurally unrelated periplasmic proteins from methionine oxidation. MsrQ provides electrons for reduction to the reductase catalytic subunit MsrP, using the quinone pool of the respiratory chain.</text>
</comment>
<evidence type="ECO:0000256" key="7">
    <source>
        <dbReference type="HAMAP-Rule" id="MF_01207"/>
    </source>
</evidence>
<dbReference type="OrthoDB" id="9788328at2"/>
<sequence length="303" mass="32389">MPHSIYPSTSRKSRVSPLKTVALLSALAPALWLAIEAGLGLLGARPLNEAIHQSGLWSLWLLAVTLAVTPLRRATRWSRLISIRRIVGLSALAYALLHVILYAWGQHFDAPHIASEIFARFYLTIGFIALCLLCALGATSTDAMIARLGAQRWSRLHKLVYAAAIASAIHFFMQAKLDVSQPIAMAGIFALLLGCRVATWRLGDLSAGAVASVGACAAVGTAIGEAVWFKISTGVSLPLVLAANFDFSYAVRPCWFVAGAAFLLWIARLARPLIVGGGAPSGREKVDDARLNSNQAAALRLKI</sequence>
<comment type="similarity">
    <text evidence="7">Belongs to the MsrQ family.</text>
</comment>
<feature type="transmembrane region" description="Helical" evidence="7">
    <location>
        <begin position="209"/>
        <end position="229"/>
    </location>
</feature>
<feature type="transmembrane region" description="Helical" evidence="7">
    <location>
        <begin position="183"/>
        <end position="202"/>
    </location>
</feature>
<dbReference type="AlphaFoldDB" id="A0A4U8YWI9"/>
<evidence type="ECO:0000256" key="5">
    <source>
        <dbReference type="ARBA" id="ARBA00023004"/>
    </source>
</evidence>
<feature type="transmembrane region" description="Helical" evidence="7">
    <location>
        <begin position="86"/>
        <end position="105"/>
    </location>
</feature>
<evidence type="ECO:0000256" key="3">
    <source>
        <dbReference type="ARBA" id="ARBA00022692"/>
    </source>
</evidence>
<evidence type="ECO:0000256" key="6">
    <source>
        <dbReference type="ARBA" id="ARBA00023136"/>
    </source>
</evidence>
<keyword evidence="7" id="KW-0288">FMN</keyword>
<dbReference type="GO" id="GO:0030091">
    <property type="term" value="P:protein repair"/>
    <property type="evidence" value="ECO:0007669"/>
    <property type="project" value="UniProtKB-UniRule"/>
</dbReference>
<dbReference type="GO" id="GO:0046872">
    <property type="term" value="F:metal ion binding"/>
    <property type="evidence" value="ECO:0007669"/>
    <property type="project" value="UniProtKB-KW"/>
</dbReference>
<comment type="caution">
    <text evidence="7">Lacks conserved residue(s) required for the propagation of feature annotation.</text>
</comment>
<feature type="transmembrane region" description="Helical" evidence="7">
    <location>
        <begin position="117"/>
        <end position="138"/>
    </location>
</feature>
<keyword evidence="7" id="KW-0249">Electron transport</keyword>
<dbReference type="PANTHER" id="PTHR36964">
    <property type="entry name" value="PROTEIN-METHIONINE-SULFOXIDE REDUCTASE HEME-BINDING SUBUNIT MSRQ"/>
    <property type="match status" value="1"/>
</dbReference>
<evidence type="ECO:0000256" key="1">
    <source>
        <dbReference type="ARBA" id="ARBA00004141"/>
    </source>
</evidence>
<evidence type="ECO:0000256" key="4">
    <source>
        <dbReference type="ARBA" id="ARBA00022989"/>
    </source>
</evidence>
<evidence type="ECO:0000256" key="2">
    <source>
        <dbReference type="ARBA" id="ARBA00022448"/>
    </source>
</evidence>
<dbReference type="PANTHER" id="PTHR36964:SF1">
    <property type="entry name" value="PROTEIN-METHIONINE-SULFOXIDE REDUCTASE HEME-BINDING SUBUNIT MSRQ"/>
    <property type="match status" value="1"/>
</dbReference>
<keyword evidence="7" id="KW-0285">Flavoprotein</keyword>
<keyword evidence="4 7" id="KW-1133">Transmembrane helix</keyword>
<dbReference type="GO" id="GO:0005886">
    <property type="term" value="C:plasma membrane"/>
    <property type="evidence" value="ECO:0007669"/>
    <property type="project" value="UniProtKB-SubCell"/>
</dbReference>
<comment type="subcellular location">
    <subcellularLocation>
        <location evidence="7">Cell membrane</location>
        <topology evidence="7">Multi-pass membrane protein</topology>
    </subcellularLocation>
    <subcellularLocation>
        <location evidence="1">Membrane</location>
        <topology evidence="1">Multi-pass membrane protein</topology>
    </subcellularLocation>
</comment>
<keyword evidence="7" id="KW-0349">Heme</keyword>
<keyword evidence="5 7" id="KW-0408">Iron</keyword>
<protein>
    <recommendedName>
        <fullName evidence="7">Protein-methionine-sulfoxide reductase heme-binding subunit MsrQ</fullName>
    </recommendedName>
    <alternativeName>
        <fullName evidence="7">Flavocytochrome MsrQ</fullName>
    </alternativeName>
</protein>
<comment type="cofactor">
    <cofactor evidence="7">
        <name>FMN</name>
        <dbReference type="ChEBI" id="CHEBI:58210"/>
    </cofactor>
    <text evidence="7">Binds 1 FMN per subunit.</text>
</comment>
<keyword evidence="2 7" id="KW-0813">Transport</keyword>
<reference evidence="9 10" key="1">
    <citation type="submission" date="2019-03" db="EMBL/GenBank/DDBJ databases">
        <authorList>
            <person name="Kox A.R. M."/>
        </authorList>
    </citation>
    <scope>NUCLEOTIDE SEQUENCE [LARGE SCALE GENOMIC DNA]</scope>
    <source>
        <strain evidence="9">MTUNDRAET4 annotated genome</strain>
    </source>
</reference>
<evidence type="ECO:0000313" key="10">
    <source>
        <dbReference type="Proteomes" id="UP000294360"/>
    </source>
</evidence>
<keyword evidence="6 7" id="KW-0472">Membrane</keyword>
<dbReference type="KEGG" id="mtun:MTUNDRAET4_0227"/>
<feature type="transmembrane region" description="Helical" evidence="7">
    <location>
        <begin position="249"/>
        <end position="267"/>
    </location>
</feature>
<proteinExistence type="inferred from homology"/>
<name>A0A4U8YWI9_METTU</name>
<feature type="transmembrane region" description="Helical" evidence="7">
    <location>
        <begin position="56"/>
        <end position="74"/>
    </location>
</feature>
<dbReference type="GO" id="GO:0020037">
    <property type="term" value="F:heme binding"/>
    <property type="evidence" value="ECO:0007669"/>
    <property type="project" value="UniProtKB-UniRule"/>
</dbReference>
<dbReference type="Proteomes" id="UP000294360">
    <property type="component" value="Chromosome"/>
</dbReference>
<dbReference type="HAMAP" id="MF_01207">
    <property type="entry name" value="MsrQ"/>
    <property type="match status" value="1"/>
</dbReference>
<dbReference type="InterPro" id="IPR013130">
    <property type="entry name" value="Fe3_Rdtase_TM_dom"/>
</dbReference>